<name>A0A4V2F0Q4_9BACT</name>
<dbReference type="OrthoDB" id="9896366at2"/>
<dbReference type="RefSeq" id="WP_130541486.1">
    <property type="nucleotide sequence ID" value="NZ_CP042431.1"/>
</dbReference>
<keyword evidence="1" id="KW-0732">Signal</keyword>
<organism evidence="2 3">
    <name type="scientific">Pseudobacter ginsenosidimutans</name>
    <dbReference type="NCBI Taxonomy" id="661488"/>
    <lineage>
        <taxon>Bacteria</taxon>
        <taxon>Pseudomonadati</taxon>
        <taxon>Bacteroidota</taxon>
        <taxon>Chitinophagia</taxon>
        <taxon>Chitinophagales</taxon>
        <taxon>Chitinophagaceae</taxon>
        <taxon>Pseudobacter</taxon>
    </lineage>
</organism>
<proteinExistence type="predicted"/>
<feature type="chain" id="PRO_5020376131" evidence="1">
    <location>
        <begin position="21"/>
        <end position="151"/>
    </location>
</feature>
<gene>
    <name evidence="2" type="ORF">EV199_2840</name>
</gene>
<sequence>MKLFYSGLVVFLLSLSSATAQQAIQVQQHRTVHPAVFQQFPNSFEVDQWQLLKAFSASIGDTVRIQLSKKHAFSGVITDKVQQSPNLHTLNIRGLHFEGAMMHISHNTAPDVEQAIRARILHPKKGDVMVLVQEESKYIFRKEEQQFFLAE</sequence>
<comment type="caution">
    <text evidence="2">The sequence shown here is derived from an EMBL/GenBank/DDBJ whole genome shotgun (WGS) entry which is preliminary data.</text>
</comment>
<dbReference type="Proteomes" id="UP000293874">
    <property type="component" value="Unassembled WGS sequence"/>
</dbReference>
<evidence type="ECO:0000313" key="3">
    <source>
        <dbReference type="Proteomes" id="UP000293874"/>
    </source>
</evidence>
<feature type="signal peptide" evidence="1">
    <location>
        <begin position="1"/>
        <end position="20"/>
    </location>
</feature>
<dbReference type="AlphaFoldDB" id="A0A4V2F0Q4"/>
<protein>
    <submittedName>
        <fullName evidence="2">Uncharacterized protein</fullName>
    </submittedName>
</protein>
<evidence type="ECO:0000256" key="1">
    <source>
        <dbReference type="SAM" id="SignalP"/>
    </source>
</evidence>
<evidence type="ECO:0000313" key="2">
    <source>
        <dbReference type="EMBL" id="RZS70941.1"/>
    </source>
</evidence>
<dbReference type="EMBL" id="SGXA01000002">
    <property type="protein sequence ID" value="RZS70941.1"/>
    <property type="molecule type" value="Genomic_DNA"/>
</dbReference>
<accession>A0A4V2F0Q4</accession>
<keyword evidence="3" id="KW-1185">Reference proteome</keyword>
<reference evidence="2 3" key="1">
    <citation type="submission" date="2019-02" db="EMBL/GenBank/DDBJ databases">
        <title>Genomic Encyclopedia of Type Strains, Phase IV (KMG-IV): sequencing the most valuable type-strain genomes for metagenomic binning, comparative biology and taxonomic classification.</title>
        <authorList>
            <person name="Goeker M."/>
        </authorList>
    </citation>
    <scope>NUCLEOTIDE SEQUENCE [LARGE SCALE GENOMIC DNA]</scope>
    <source>
        <strain evidence="2 3">DSM 18116</strain>
    </source>
</reference>